<organism evidence="1 2">
    <name type="scientific">Hypholoma sublateritium (strain FD-334 SS-4)</name>
    <dbReference type="NCBI Taxonomy" id="945553"/>
    <lineage>
        <taxon>Eukaryota</taxon>
        <taxon>Fungi</taxon>
        <taxon>Dikarya</taxon>
        <taxon>Basidiomycota</taxon>
        <taxon>Agaricomycotina</taxon>
        <taxon>Agaricomycetes</taxon>
        <taxon>Agaricomycetidae</taxon>
        <taxon>Agaricales</taxon>
        <taxon>Agaricineae</taxon>
        <taxon>Strophariaceae</taxon>
        <taxon>Hypholoma</taxon>
    </lineage>
</organism>
<sequence>MLTTAPLASPLLHMHALRRHPRDRCRLSRALEHRTRPPMPRIPRRIRLRSRPNVSGAARMAGSRTCREPSFASCHPCFTSYQMTPSGASPPQR</sequence>
<protein>
    <submittedName>
        <fullName evidence="1">Uncharacterized protein</fullName>
    </submittedName>
</protein>
<gene>
    <name evidence="1" type="ORF">HYPSUDRAFT_585854</name>
</gene>
<dbReference type="EMBL" id="KN817543">
    <property type="protein sequence ID" value="KJA23385.1"/>
    <property type="molecule type" value="Genomic_DNA"/>
</dbReference>
<evidence type="ECO:0000313" key="2">
    <source>
        <dbReference type="Proteomes" id="UP000054270"/>
    </source>
</evidence>
<dbReference type="AlphaFoldDB" id="A0A0D2PUW4"/>
<proteinExistence type="predicted"/>
<dbReference type="Proteomes" id="UP000054270">
    <property type="component" value="Unassembled WGS sequence"/>
</dbReference>
<reference evidence="2" key="1">
    <citation type="submission" date="2014-04" db="EMBL/GenBank/DDBJ databases">
        <title>Evolutionary Origins and Diversification of the Mycorrhizal Mutualists.</title>
        <authorList>
            <consortium name="DOE Joint Genome Institute"/>
            <consortium name="Mycorrhizal Genomics Consortium"/>
            <person name="Kohler A."/>
            <person name="Kuo A."/>
            <person name="Nagy L.G."/>
            <person name="Floudas D."/>
            <person name="Copeland A."/>
            <person name="Barry K.W."/>
            <person name="Cichocki N."/>
            <person name="Veneault-Fourrey C."/>
            <person name="LaButti K."/>
            <person name="Lindquist E.A."/>
            <person name="Lipzen A."/>
            <person name="Lundell T."/>
            <person name="Morin E."/>
            <person name="Murat C."/>
            <person name="Riley R."/>
            <person name="Ohm R."/>
            <person name="Sun H."/>
            <person name="Tunlid A."/>
            <person name="Henrissat B."/>
            <person name="Grigoriev I.V."/>
            <person name="Hibbett D.S."/>
            <person name="Martin F."/>
        </authorList>
    </citation>
    <scope>NUCLEOTIDE SEQUENCE [LARGE SCALE GENOMIC DNA]</scope>
    <source>
        <strain evidence="2">FD-334 SS-4</strain>
    </source>
</reference>
<keyword evidence="2" id="KW-1185">Reference proteome</keyword>
<evidence type="ECO:0000313" key="1">
    <source>
        <dbReference type="EMBL" id="KJA23385.1"/>
    </source>
</evidence>
<name>A0A0D2PUW4_HYPSF</name>
<accession>A0A0D2PUW4</accession>